<organism evidence="1 2">
    <name type="scientific">Desulfofundulus australicus DSM 11792</name>
    <dbReference type="NCBI Taxonomy" id="1121425"/>
    <lineage>
        <taxon>Bacteria</taxon>
        <taxon>Bacillati</taxon>
        <taxon>Bacillota</taxon>
        <taxon>Clostridia</taxon>
        <taxon>Eubacteriales</taxon>
        <taxon>Peptococcaceae</taxon>
        <taxon>Desulfofundulus</taxon>
    </lineage>
</organism>
<dbReference type="Proteomes" id="UP000184196">
    <property type="component" value="Unassembled WGS sequence"/>
</dbReference>
<proteinExistence type="predicted"/>
<dbReference type="RefSeq" id="WP_013822005.1">
    <property type="nucleotide sequence ID" value="NZ_FQUW01000012.1"/>
</dbReference>
<sequence>MFEPAYIRLAQAVVLQAIKDVIKPVRFSSNDRSARSIKADARKFIRKAVLEDGYERGIFELAGMDPRRVQAYLEERIRKKS</sequence>
<dbReference type="AlphaFoldDB" id="A0A1M4XSI2"/>
<dbReference type="EMBL" id="FQUW01000012">
    <property type="protein sequence ID" value="SHE96243.1"/>
    <property type="molecule type" value="Genomic_DNA"/>
</dbReference>
<keyword evidence="2" id="KW-1185">Reference proteome</keyword>
<gene>
    <name evidence="1" type="ORF">SAMN02745218_01147</name>
</gene>
<protein>
    <submittedName>
        <fullName evidence="1">Uncharacterized protein</fullName>
    </submittedName>
</protein>
<evidence type="ECO:0000313" key="1">
    <source>
        <dbReference type="EMBL" id="SHE96243.1"/>
    </source>
</evidence>
<name>A0A1M4XSI2_9FIRM</name>
<reference evidence="2" key="1">
    <citation type="submission" date="2016-11" db="EMBL/GenBank/DDBJ databases">
        <authorList>
            <person name="Varghese N."/>
            <person name="Submissions S."/>
        </authorList>
    </citation>
    <scope>NUCLEOTIDE SEQUENCE [LARGE SCALE GENOMIC DNA]</scope>
    <source>
        <strain evidence="2">DSM 11792</strain>
    </source>
</reference>
<accession>A0A1M4XSI2</accession>
<evidence type="ECO:0000313" key="2">
    <source>
        <dbReference type="Proteomes" id="UP000184196"/>
    </source>
</evidence>
<dbReference type="OrthoDB" id="2112876at2"/>